<protein>
    <submittedName>
        <fullName evidence="2">Uncharacterized protein</fullName>
    </submittedName>
</protein>
<accession>A0ABV9Z4C7</accession>
<reference evidence="3" key="1">
    <citation type="journal article" date="2019" name="Int. J. Syst. Evol. Microbiol.">
        <title>The Global Catalogue of Microorganisms (GCM) 10K type strain sequencing project: providing services to taxonomists for standard genome sequencing and annotation.</title>
        <authorList>
            <consortium name="The Broad Institute Genomics Platform"/>
            <consortium name="The Broad Institute Genome Sequencing Center for Infectious Disease"/>
            <person name="Wu L."/>
            <person name="Ma J."/>
        </authorList>
    </citation>
    <scope>NUCLEOTIDE SEQUENCE [LARGE SCALE GENOMIC DNA]</scope>
    <source>
        <strain evidence="3">CGMCC 1.16444</strain>
    </source>
</reference>
<name>A0ABV9Z4C7_9HYPH</name>
<dbReference type="EMBL" id="JBHSJF010000006">
    <property type="protein sequence ID" value="MFC5068972.1"/>
    <property type="molecule type" value="Genomic_DNA"/>
</dbReference>
<feature type="region of interest" description="Disordered" evidence="1">
    <location>
        <begin position="1"/>
        <end position="56"/>
    </location>
</feature>
<sequence>MTDNSQYKRAKDPRKKQPVKRVALSDEAKRAYEELIQKRDERDKNYGVHLGTSERR</sequence>
<dbReference type="Proteomes" id="UP001595796">
    <property type="component" value="Unassembled WGS sequence"/>
</dbReference>
<evidence type="ECO:0000313" key="3">
    <source>
        <dbReference type="Proteomes" id="UP001595796"/>
    </source>
</evidence>
<keyword evidence="3" id="KW-1185">Reference proteome</keyword>
<proteinExistence type="predicted"/>
<evidence type="ECO:0000256" key="1">
    <source>
        <dbReference type="SAM" id="MobiDB-lite"/>
    </source>
</evidence>
<comment type="caution">
    <text evidence="2">The sequence shown here is derived from an EMBL/GenBank/DDBJ whole genome shotgun (WGS) entry which is preliminary data.</text>
</comment>
<gene>
    <name evidence="2" type="ORF">ACFPFW_13225</name>
</gene>
<feature type="compositionally biased region" description="Basic and acidic residues" evidence="1">
    <location>
        <begin position="23"/>
        <end position="56"/>
    </location>
</feature>
<evidence type="ECO:0000313" key="2">
    <source>
        <dbReference type="EMBL" id="MFC5068972.1"/>
    </source>
</evidence>
<organism evidence="2 3">
    <name type="scientific">Flaviflagellibacter deserti</name>
    <dbReference type="NCBI Taxonomy" id="2267266"/>
    <lineage>
        <taxon>Bacteria</taxon>
        <taxon>Pseudomonadati</taxon>
        <taxon>Pseudomonadota</taxon>
        <taxon>Alphaproteobacteria</taxon>
        <taxon>Hyphomicrobiales</taxon>
        <taxon>Flaviflagellibacter</taxon>
    </lineage>
</organism>
<dbReference type="RefSeq" id="WP_162799651.1">
    <property type="nucleotide sequence ID" value="NZ_JBHSJF010000006.1"/>
</dbReference>